<gene>
    <name evidence="1" type="ORF">GIL414_LOCUS37112</name>
</gene>
<dbReference type="EMBL" id="CAJOBJ010094379">
    <property type="protein sequence ID" value="CAF4557571.1"/>
    <property type="molecule type" value="Genomic_DNA"/>
</dbReference>
<reference evidence="1" key="1">
    <citation type="submission" date="2021-02" db="EMBL/GenBank/DDBJ databases">
        <authorList>
            <person name="Nowell W R."/>
        </authorList>
    </citation>
    <scope>NUCLEOTIDE SEQUENCE</scope>
</reference>
<proteinExistence type="predicted"/>
<sequence length="66" mass="7476">MLPQDESLQILEEFLRAHNYEKVQGIPIQVILQLAQLILKETAFVNGNKFYRQIIGGAMGSPFTLT</sequence>
<accession>A0A8S2YIY5</accession>
<dbReference type="AlphaFoldDB" id="A0A8S2YIY5"/>
<organism evidence="1 2">
    <name type="scientific">Rotaria magnacalcarata</name>
    <dbReference type="NCBI Taxonomy" id="392030"/>
    <lineage>
        <taxon>Eukaryota</taxon>
        <taxon>Metazoa</taxon>
        <taxon>Spiralia</taxon>
        <taxon>Gnathifera</taxon>
        <taxon>Rotifera</taxon>
        <taxon>Eurotatoria</taxon>
        <taxon>Bdelloidea</taxon>
        <taxon>Philodinida</taxon>
        <taxon>Philodinidae</taxon>
        <taxon>Rotaria</taxon>
    </lineage>
</organism>
<evidence type="ECO:0000313" key="2">
    <source>
        <dbReference type="Proteomes" id="UP000681720"/>
    </source>
</evidence>
<name>A0A8S2YIY5_9BILA</name>
<feature type="non-terminal residue" evidence="1">
    <location>
        <position position="66"/>
    </location>
</feature>
<comment type="caution">
    <text evidence="1">The sequence shown here is derived from an EMBL/GenBank/DDBJ whole genome shotgun (WGS) entry which is preliminary data.</text>
</comment>
<protein>
    <submittedName>
        <fullName evidence="1">Uncharacterized protein</fullName>
    </submittedName>
</protein>
<dbReference type="Proteomes" id="UP000681720">
    <property type="component" value="Unassembled WGS sequence"/>
</dbReference>
<evidence type="ECO:0000313" key="1">
    <source>
        <dbReference type="EMBL" id="CAF4557571.1"/>
    </source>
</evidence>